<gene>
    <name evidence="12" type="ORF">SAMN05661091_2311</name>
</gene>
<evidence type="ECO:0000313" key="13">
    <source>
        <dbReference type="Proteomes" id="UP000192940"/>
    </source>
</evidence>
<evidence type="ECO:0000259" key="11">
    <source>
        <dbReference type="PROSITE" id="PS50113"/>
    </source>
</evidence>
<dbReference type="STRING" id="1313296.SAMN05661091_2311"/>
<comment type="catalytic activity">
    <reaction evidence="1">
        <text>ATP + protein L-histidine = ADP + protein N-phospho-L-histidine.</text>
        <dbReference type="EC" id="2.7.13.3"/>
    </reaction>
</comment>
<feature type="domain" description="Histidine kinase" evidence="9">
    <location>
        <begin position="236"/>
        <end position="385"/>
    </location>
</feature>
<evidence type="ECO:0000256" key="1">
    <source>
        <dbReference type="ARBA" id="ARBA00000085"/>
    </source>
</evidence>
<organism evidence="12 13">
    <name type="scientific">Paenibacillus uliginis N3/975</name>
    <dbReference type="NCBI Taxonomy" id="1313296"/>
    <lineage>
        <taxon>Bacteria</taxon>
        <taxon>Bacillati</taxon>
        <taxon>Bacillota</taxon>
        <taxon>Bacilli</taxon>
        <taxon>Bacillales</taxon>
        <taxon>Paenibacillaceae</taxon>
        <taxon>Paenibacillus</taxon>
    </lineage>
</organism>
<dbReference type="Proteomes" id="UP000192940">
    <property type="component" value="Chromosome I"/>
</dbReference>
<dbReference type="InterPro" id="IPR050482">
    <property type="entry name" value="Sensor_HK_TwoCompSys"/>
</dbReference>
<dbReference type="SMART" id="SM00091">
    <property type="entry name" value="PAS"/>
    <property type="match status" value="1"/>
</dbReference>
<sequence>MNKNQGTHYPEVIGQHVMALLDQLDEIHADQHLIENVKNSLLQLNDLKIALDESSIVAVTDHKGRILYVNDKFCQISKYSREELLGKDHRIINSGHHDKSFMQNLWETIKSGFVWHGEIKNKAKDGIYYWVDTTIVPLLDEAGQPVQYLAIRHEVTRLKVVEEELKHMMVKVMEIQEEERKRFSRELHDGIGQSLFSLLISMDRLLIAEQERSEVSLETDDPQNGSAVEELSVIRQQVSHIIEDVRGLAWELRPSILDDLGVVPAIRTYIENFTEHYGIRVDFQSSLTKRLNHQQETVIYRIIQEALLNVGKYADVDQVEVMIKQDETYIEVGIIDKGKGIIRDGGKKGVGLFSMEERARGIGAKFHIETAPGEGTTIRLIIPIK</sequence>
<dbReference type="SUPFAM" id="SSF55874">
    <property type="entry name" value="ATPase domain of HSP90 chaperone/DNA topoisomerase II/histidine kinase"/>
    <property type="match status" value="1"/>
</dbReference>
<dbReference type="InterPro" id="IPR005467">
    <property type="entry name" value="His_kinase_dom"/>
</dbReference>
<dbReference type="EMBL" id="LT840184">
    <property type="protein sequence ID" value="SMF83131.1"/>
    <property type="molecule type" value="Genomic_DNA"/>
</dbReference>
<keyword evidence="3" id="KW-0597">Phosphoprotein</keyword>
<evidence type="ECO:0000256" key="6">
    <source>
        <dbReference type="ARBA" id="ARBA00022777"/>
    </source>
</evidence>
<dbReference type="InterPro" id="IPR001610">
    <property type="entry name" value="PAC"/>
</dbReference>
<dbReference type="AlphaFoldDB" id="A0A1X7HB32"/>
<dbReference type="InterPro" id="IPR000700">
    <property type="entry name" value="PAS-assoc_C"/>
</dbReference>
<dbReference type="NCBIfam" id="TIGR00229">
    <property type="entry name" value="sensory_box"/>
    <property type="match status" value="1"/>
</dbReference>
<dbReference type="RefSeq" id="WP_425298582.1">
    <property type="nucleotide sequence ID" value="NZ_LT840184.1"/>
</dbReference>
<dbReference type="CDD" id="cd16917">
    <property type="entry name" value="HATPase_UhpB-NarQ-NarX-like"/>
    <property type="match status" value="1"/>
</dbReference>
<dbReference type="CDD" id="cd00130">
    <property type="entry name" value="PAS"/>
    <property type="match status" value="1"/>
</dbReference>
<evidence type="ECO:0000256" key="8">
    <source>
        <dbReference type="ARBA" id="ARBA00023012"/>
    </source>
</evidence>
<feature type="domain" description="PAS" evidence="10">
    <location>
        <begin position="43"/>
        <end position="87"/>
    </location>
</feature>
<proteinExistence type="predicted"/>
<dbReference type="InterPro" id="IPR036890">
    <property type="entry name" value="HATPase_C_sf"/>
</dbReference>
<evidence type="ECO:0000313" key="12">
    <source>
        <dbReference type="EMBL" id="SMF83131.1"/>
    </source>
</evidence>
<keyword evidence="5" id="KW-0547">Nucleotide-binding</keyword>
<dbReference type="PROSITE" id="PS50109">
    <property type="entry name" value="HIS_KIN"/>
    <property type="match status" value="1"/>
</dbReference>
<evidence type="ECO:0000256" key="4">
    <source>
        <dbReference type="ARBA" id="ARBA00022679"/>
    </source>
</evidence>
<dbReference type="PROSITE" id="PS50112">
    <property type="entry name" value="PAS"/>
    <property type="match status" value="1"/>
</dbReference>
<dbReference type="Pfam" id="PF07730">
    <property type="entry name" value="HisKA_3"/>
    <property type="match status" value="1"/>
</dbReference>
<keyword evidence="13" id="KW-1185">Reference proteome</keyword>
<keyword evidence="6" id="KW-0418">Kinase</keyword>
<name>A0A1X7HB32_9BACL</name>
<dbReference type="Gene3D" id="3.30.565.10">
    <property type="entry name" value="Histidine kinase-like ATPase, C-terminal domain"/>
    <property type="match status" value="1"/>
</dbReference>
<dbReference type="PROSITE" id="PS50113">
    <property type="entry name" value="PAC"/>
    <property type="match status" value="1"/>
</dbReference>
<dbReference type="GO" id="GO:0046983">
    <property type="term" value="F:protein dimerization activity"/>
    <property type="evidence" value="ECO:0007669"/>
    <property type="project" value="InterPro"/>
</dbReference>
<evidence type="ECO:0000259" key="9">
    <source>
        <dbReference type="PROSITE" id="PS50109"/>
    </source>
</evidence>
<dbReference type="SUPFAM" id="SSF55785">
    <property type="entry name" value="PYP-like sensor domain (PAS domain)"/>
    <property type="match status" value="1"/>
</dbReference>
<dbReference type="Pfam" id="PF13426">
    <property type="entry name" value="PAS_9"/>
    <property type="match status" value="1"/>
</dbReference>
<dbReference type="GO" id="GO:0016020">
    <property type="term" value="C:membrane"/>
    <property type="evidence" value="ECO:0007669"/>
    <property type="project" value="InterPro"/>
</dbReference>
<evidence type="ECO:0000256" key="3">
    <source>
        <dbReference type="ARBA" id="ARBA00022553"/>
    </source>
</evidence>
<dbReference type="GO" id="GO:0005524">
    <property type="term" value="F:ATP binding"/>
    <property type="evidence" value="ECO:0007669"/>
    <property type="project" value="UniProtKB-KW"/>
</dbReference>
<dbReference type="Gene3D" id="3.30.450.20">
    <property type="entry name" value="PAS domain"/>
    <property type="match status" value="1"/>
</dbReference>
<accession>A0A1X7HB32</accession>
<dbReference type="InterPro" id="IPR003594">
    <property type="entry name" value="HATPase_dom"/>
</dbReference>
<dbReference type="PANTHER" id="PTHR24421:SF10">
    <property type="entry name" value="NITRATE_NITRITE SENSOR PROTEIN NARQ"/>
    <property type="match status" value="1"/>
</dbReference>
<dbReference type="Pfam" id="PF02518">
    <property type="entry name" value="HATPase_c"/>
    <property type="match status" value="1"/>
</dbReference>
<reference evidence="12 13" key="1">
    <citation type="submission" date="2017-04" db="EMBL/GenBank/DDBJ databases">
        <authorList>
            <person name="Afonso C.L."/>
            <person name="Miller P.J."/>
            <person name="Scott M.A."/>
            <person name="Spackman E."/>
            <person name="Goraichik I."/>
            <person name="Dimitrov K.M."/>
            <person name="Suarez D.L."/>
            <person name="Swayne D.E."/>
        </authorList>
    </citation>
    <scope>NUCLEOTIDE SEQUENCE [LARGE SCALE GENOMIC DNA]</scope>
    <source>
        <strain evidence="12 13">N3/975</strain>
    </source>
</reference>
<evidence type="ECO:0000259" key="10">
    <source>
        <dbReference type="PROSITE" id="PS50112"/>
    </source>
</evidence>
<dbReference type="Gene3D" id="1.20.5.1930">
    <property type="match status" value="1"/>
</dbReference>
<keyword evidence="7" id="KW-0067">ATP-binding</keyword>
<protein>
    <recommendedName>
        <fullName evidence="2">histidine kinase</fullName>
        <ecNumber evidence="2">2.7.13.3</ecNumber>
    </recommendedName>
</protein>
<dbReference type="EC" id="2.7.13.3" evidence="2"/>
<dbReference type="GO" id="GO:0000155">
    <property type="term" value="F:phosphorelay sensor kinase activity"/>
    <property type="evidence" value="ECO:0007669"/>
    <property type="project" value="InterPro"/>
</dbReference>
<dbReference type="InterPro" id="IPR000014">
    <property type="entry name" value="PAS"/>
</dbReference>
<dbReference type="InterPro" id="IPR011712">
    <property type="entry name" value="Sig_transdc_His_kin_sub3_dim/P"/>
</dbReference>
<evidence type="ECO:0000256" key="2">
    <source>
        <dbReference type="ARBA" id="ARBA00012438"/>
    </source>
</evidence>
<dbReference type="SMART" id="SM00086">
    <property type="entry name" value="PAC"/>
    <property type="match status" value="1"/>
</dbReference>
<evidence type="ECO:0000256" key="7">
    <source>
        <dbReference type="ARBA" id="ARBA00022840"/>
    </source>
</evidence>
<dbReference type="InterPro" id="IPR035965">
    <property type="entry name" value="PAS-like_dom_sf"/>
</dbReference>
<dbReference type="PANTHER" id="PTHR24421">
    <property type="entry name" value="NITRATE/NITRITE SENSOR PROTEIN NARX-RELATED"/>
    <property type="match status" value="1"/>
</dbReference>
<evidence type="ECO:0000256" key="5">
    <source>
        <dbReference type="ARBA" id="ARBA00022741"/>
    </source>
</evidence>
<keyword evidence="4" id="KW-0808">Transferase</keyword>
<feature type="domain" description="PAC" evidence="11">
    <location>
        <begin position="115"/>
        <end position="167"/>
    </location>
</feature>
<keyword evidence="8" id="KW-0902">Two-component regulatory system</keyword>